<dbReference type="PANTHER" id="PTHR43775">
    <property type="entry name" value="FATTY ACID SYNTHASE"/>
    <property type="match status" value="1"/>
</dbReference>
<dbReference type="InterPro" id="IPR016036">
    <property type="entry name" value="Malonyl_transacylase_ACP-bd"/>
</dbReference>
<dbReference type="PROSITE" id="PS00606">
    <property type="entry name" value="KS3_1"/>
    <property type="match status" value="1"/>
</dbReference>
<dbReference type="Pfam" id="PF00698">
    <property type="entry name" value="Acyl_transf_1"/>
    <property type="match status" value="1"/>
</dbReference>
<comment type="caution">
    <text evidence="9">The sequence shown here is derived from an EMBL/GenBank/DDBJ whole genome shotgun (WGS) entry which is preliminary data.</text>
</comment>
<dbReference type="SMART" id="SM00825">
    <property type="entry name" value="PKS_KS"/>
    <property type="match status" value="1"/>
</dbReference>
<evidence type="ECO:0000256" key="3">
    <source>
        <dbReference type="ARBA" id="ARBA00022553"/>
    </source>
</evidence>
<keyword evidence="10" id="KW-1185">Reference proteome</keyword>
<dbReference type="InterPro" id="IPR014031">
    <property type="entry name" value="Ketoacyl_synth_C"/>
</dbReference>
<dbReference type="InterPro" id="IPR032821">
    <property type="entry name" value="PKS_assoc"/>
</dbReference>
<evidence type="ECO:0000259" key="8">
    <source>
        <dbReference type="PROSITE" id="PS52004"/>
    </source>
</evidence>
<dbReference type="InterPro" id="IPR016035">
    <property type="entry name" value="Acyl_Trfase/lysoPLipase"/>
</dbReference>
<keyword evidence="6" id="KW-0511">Multifunctional enzyme</keyword>
<dbReference type="Pfam" id="PF08990">
    <property type="entry name" value="Docking"/>
    <property type="match status" value="1"/>
</dbReference>
<dbReference type="PROSITE" id="PS52004">
    <property type="entry name" value="KS3_2"/>
    <property type="match status" value="1"/>
</dbReference>
<dbReference type="CDD" id="cd00833">
    <property type="entry name" value="PKS"/>
    <property type="match status" value="1"/>
</dbReference>
<dbReference type="Pfam" id="PF00109">
    <property type="entry name" value="ketoacyl-synt"/>
    <property type="match status" value="1"/>
</dbReference>
<feature type="non-terminal residue" evidence="9">
    <location>
        <position position="944"/>
    </location>
</feature>
<gene>
    <name evidence="9" type="ORF">POF43_033770</name>
</gene>
<evidence type="ECO:0000256" key="7">
    <source>
        <dbReference type="ARBA" id="ARBA00023315"/>
    </source>
</evidence>
<evidence type="ECO:0000256" key="6">
    <source>
        <dbReference type="ARBA" id="ARBA00023268"/>
    </source>
</evidence>
<dbReference type="RefSeq" id="WP_282704944.1">
    <property type="nucleotide sequence ID" value="NZ_JAAGKO020000104.1"/>
</dbReference>
<keyword evidence="3" id="KW-0597">Phosphoprotein</keyword>
<name>A0ABT6WAW5_9ACTN</name>
<evidence type="ECO:0000256" key="1">
    <source>
        <dbReference type="ARBA" id="ARBA00001957"/>
    </source>
</evidence>
<accession>A0ABT6WAW5</accession>
<proteinExistence type="predicted"/>
<dbReference type="InterPro" id="IPR014043">
    <property type="entry name" value="Acyl_transferase_dom"/>
</dbReference>
<evidence type="ECO:0000256" key="5">
    <source>
        <dbReference type="ARBA" id="ARBA00023194"/>
    </source>
</evidence>
<dbReference type="Gene3D" id="3.30.70.3290">
    <property type="match status" value="1"/>
</dbReference>
<dbReference type="Gene3D" id="3.40.47.10">
    <property type="match status" value="1"/>
</dbReference>
<reference evidence="9 10" key="1">
    <citation type="submission" date="2023-05" db="EMBL/GenBank/DDBJ databases">
        <title>Streptantibioticus silvisoli sp. nov., acidotolerant actinomycetes 1 from pine litter.</title>
        <authorList>
            <person name="Swiecimska M."/>
            <person name="Golinska P."/>
            <person name="Sangal V."/>
            <person name="Wachnowicz B."/>
            <person name="Goodfellow M."/>
        </authorList>
    </citation>
    <scope>NUCLEOTIDE SEQUENCE [LARGE SCALE GENOMIC DNA]</scope>
    <source>
        <strain evidence="9 10">SL54</strain>
    </source>
</reference>
<protein>
    <submittedName>
        <fullName evidence="9">Type I polyketide synthase</fullName>
    </submittedName>
</protein>
<sequence>MADKETLRDYLKLVTADLRQTRQRLREAEEKESEPIAIIGMSCRYPGGVTSPEDLWRLVLAGEDGISDFPQDRGWDLSRLFDEDPGHSGTSSVSEGGFVDGVAEFDPVFFGISPREALAMDPQQRVLLQTAWEAFERAGIDPTSLRGSRTGVFIGTNDQGYLSIVDGADQGSEGYLLTGGATAVTSGRISYTFGLEGPALTVDTACSSSLVAMHLAAHALRKGECGMALAGGVTVMSTPAAFVEFSRQRGLAPDGRCKSFAGAADGTGWSEGVGVLLLERLSEARRRGHQVLAVIRGSAVNSDGASNGLTAPNGPSQQRVILEALAGARLSATDIDAVEAHGTGTVLGDPIEAQALLATYGQSREPGRPLWLGSVKSNIGHAQAAAGVAGVIKMVMALRHGVLPKTLHVDEPTPHVNWSAGAVELLTRSREWPAVEGRPRRAGISSFGVSGTNAHTIIEEAPPEETGAAETDAEGDSAGTAVAAATDGKGDGVVAAGAPAATPVGAAPALLPFLVSGKSAEALRAQADRLCSFLAAEPEAEPVDVALSLATTRAALEHRAVVLAADLAGLADGLAALGADEPAADVVRGAVAKGRTAFLFTGQGAQRVGMGAGLYAAFPVFADALDAVCARLDGELGRSLREVMFTDAESLDQTVFTQAGLFALEVALFRLWESWGVTPDYLLGHSIGEVAAAHVAGVLSLDDACVLVAARGRLMQALPAGGAMLAVEAAEADVAGEVDERPEVSVAAVNGPSSVVVSGDEDVVTELESAWRAAGRRVKRLSVSHAFHSPRMEAMLDEFAAVVAGLSFGEPRLPIVSNVTGRLADAVEMGTPGYWVRHVREAVRFADGVVTLEAQGVSRLVELGPDGVLSAMAQQSVDVKAVPALRSEHDEVRTVLAALATAHAHGAAVDWASVFAGWGGRRTGLPTYAFGRERFWPVGGVRVG</sequence>
<evidence type="ECO:0000256" key="4">
    <source>
        <dbReference type="ARBA" id="ARBA00022679"/>
    </source>
</evidence>
<dbReference type="Pfam" id="PF02801">
    <property type="entry name" value="Ketoacyl-synt_C"/>
    <property type="match status" value="1"/>
</dbReference>
<dbReference type="PANTHER" id="PTHR43775:SF51">
    <property type="entry name" value="INACTIVE PHENOLPHTHIOCEROL SYNTHESIS POLYKETIDE SYNTHASE TYPE I PKS1-RELATED"/>
    <property type="match status" value="1"/>
</dbReference>
<dbReference type="SUPFAM" id="SSF53901">
    <property type="entry name" value="Thiolase-like"/>
    <property type="match status" value="1"/>
</dbReference>
<comment type="cofactor">
    <cofactor evidence="1">
        <name>pantetheine 4'-phosphate</name>
        <dbReference type="ChEBI" id="CHEBI:47942"/>
    </cofactor>
</comment>
<dbReference type="InterPro" id="IPR001227">
    <property type="entry name" value="Ac_transferase_dom_sf"/>
</dbReference>
<evidence type="ECO:0000256" key="2">
    <source>
        <dbReference type="ARBA" id="ARBA00022450"/>
    </source>
</evidence>
<evidence type="ECO:0000313" key="9">
    <source>
        <dbReference type="EMBL" id="MDI5967634.1"/>
    </source>
</evidence>
<dbReference type="InterPro" id="IPR018201">
    <property type="entry name" value="Ketoacyl_synth_AS"/>
</dbReference>
<dbReference type="SMART" id="SM00827">
    <property type="entry name" value="PKS_AT"/>
    <property type="match status" value="1"/>
</dbReference>
<dbReference type="EMBL" id="JAAGKO020000104">
    <property type="protein sequence ID" value="MDI5967634.1"/>
    <property type="molecule type" value="Genomic_DNA"/>
</dbReference>
<dbReference type="InterPro" id="IPR050091">
    <property type="entry name" value="PKS_NRPS_Biosynth_Enz"/>
</dbReference>
<keyword evidence="7" id="KW-0012">Acyltransferase</keyword>
<evidence type="ECO:0000313" key="10">
    <source>
        <dbReference type="Proteomes" id="UP001156398"/>
    </source>
</evidence>
<keyword evidence="2" id="KW-0596">Phosphopantetheine</keyword>
<organism evidence="9 10">
    <name type="scientific">Streptantibioticus silvisoli</name>
    <dbReference type="NCBI Taxonomy" id="2705255"/>
    <lineage>
        <taxon>Bacteria</taxon>
        <taxon>Bacillati</taxon>
        <taxon>Actinomycetota</taxon>
        <taxon>Actinomycetes</taxon>
        <taxon>Kitasatosporales</taxon>
        <taxon>Streptomycetaceae</taxon>
        <taxon>Streptantibioticus</taxon>
    </lineage>
</organism>
<dbReference type="InterPro" id="IPR016039">
    <property type="entry name" value="Thiolase-like"/>
</dbReference>
<dbReference type="InterPro" id="IPR020841">
    <property type="entry name" value="PKS_Beta-ketoAc_synthase_dom"/>
</dbReference>
<keyword evidence="5" id="KW-0045">Antibiotic biosynthesis</keyword>
<keyword evidence="4" id="KW-0808">Transferase</keyword>
<dbReference type="Proteomes" id="UP001156398">
    <property type="component" value="Unassembled WGS sequence"/>
</dbReference>
<dbReference type="InterPro" id="IPR014030">
    <property type="entry name" value="Ketoacyl_synth_N"/>
</dbReference>
<feature type="domain" description="Ketosynthase family 3 (KS3)" evidence="8">
    <location>
        <begin position="33"/>
        <end position="460"/>
    </location>
</feature>
<dbReference type="SUPFAM" id="SSF55048">
    <property type="entry name" value="Probable ACP-binding domain of malonyl-CoA ACP transacylase"/>
    <property type="match status" value="1"/>
</dbReference>
<dbReference type="Gene3D" id="3.40.366.10">
    <property type="entry name" value="Malonyl-Coenzyme A Acyl Carrier Protein, domain 2"/>
    <property type="match status" value="1"/>
</dbReference>
<dbReference type="SUPFAM" id="SSF52151">
    <property type="entry name" value="FabD/lysophospholipase-like"/>
    <property type="match status" value="1"/>
</dbReference>
<dbReference type="Pfam" id="PF16197">
    <property type="entry name" value="KAsynt_C_assoc"/>
    <property type="match status" value="1"/>
</dbReference>
<dbReference type="InterPro" id="IPR015083">
    <property type="entry name" value="NorB/c/GfsB-D-like_docking"/>
</dbReference>